<dbReference type="CDD" id="cd06445">
    <property type="entry name" value="ATase"/>
    <property type="match status" value="1"/>
</dbReference>
<dbReference type="FunFam" id="1.10.10.10:FF:000214">
    <property type="entry name" value="Methylated-DNA--protein-cysteine methyltransferase"/>
    <property type="match status" value="1"/>
</dbReference>
<keyword evidence="7 9" id="KW-0234">DNA repair</keyword>
<feature type="domain" description="Methylguanine DNA methyltransferase ribonuclease-like" evidence="11">
    <location>
        <begin position="3"/>
        <end position="68"/>
    </location>
</feature>
<evidence type="ECO:0000256" key="7">
    <source>
        <dbReference type="ARBA" id="ARBA00023204"/>
    </source>
</evidence>
<evidence type="ECO:0000256" key="8">
    <source>
        <dbReference type="ARBA" id="ARBA00049348"/>
    </source>
</evidence>
<feature type="domain" description="Methylated-DNA-[protein]-cysteine S-methyltransferase DNA binding" evidence="10">
    <location>
        <begin position="72"/>
        <end position="151"/>
    </location>
</feature>
<dbReference type="GO" id="GO:0006307">
    <property type="term" value="P:DNA alkylation repair"/>
    <property type="evidence" value="ECO:0007669"/>
    <property type="project" value="UniProtKB-UniRule"/>
</dbReference>
<comment type="subcellular location">
    <subcellularLocation>
        <location evidence="9">Cytoplasm</location>
    </subcellularLocation>
</comment>
<dbReference type="Pfam" id="PF01035">
    <property type="entry name" value="DNA_binding_1"/>
    <property type="match status" value="1"/>
</dbReference>
<protein>
    <recommendedName>
        <fullName evidence="9">Methylated-DNA--protein-cysteine methyltransferase</fullName>
        <ecNumber evidence="9">2.1.1.63</ecNumber>
    </recommendedName>
    <alternativeName>
        <fullName evidence="9">6-O-methylguanine-DNA methyltransferase</fullName>
        <shortName evidence="9">MGMT</shortName>
    </alternativeName>
    <alternativeName>
        <fullName evidence="9">O-6-methylguanine-DNA-alkyltransferase</fullName>
    </alternativeName>
</protein>
<evidence type="ECO:0000256" key="6">
    <source>
        <dbReference type="ARBA" id="ARBA00022763"/>
    </source>
</evidence>
<dbReference type="EMBL" id="JPME01000007">
    <property type="protein sequence ID" value="KEZ91151.1"/>
    <property type="molecule type" value="Genomic_DNA"/>
</dbReference>
<comment type="caution">
    <text evidence="12">The sequence shown here is derived from an EMBL/GenBank/DDBJ whole genome shotgun (WGS) entry which is preliminary data.</text>
</comment>
<evidence type="ECO:0000259" key="10">
    <source>
        <dbReference type="Pfam" id="PF01035"/>
    </source>
</evidence>
<sequence>MKYWEVYESKIGPLTILCDDEALLRIDFGTVEHENAVRERSELICRTEGQLEEYMAGTRTEFDLPLKPEGTEFQKKVWNALLLIPYGETKSYKGIAVLIDNPKGCRAVGMANNRNPIPIIIPCHRVIGANGSLIGYGGGLDIKVKLLELERSETYQYNY</sequence>
<dbReference type="PANTHER" id="PTHR10815">
    <property type="entry name" value="METHYLATED-DNA--PROTEIN-CYSTEINE METHYLTRANSFERASE"/>
    <property type="match status" value="1"/>
</dbReference>
<dbReference type="InterPro" id="IPR036388">
    <property type="entry name" value="WH-like_DNA-bd_sf"/>
</dbReference>
<dbReference type="GO" id="GO:0003908">
    <property type="term" value="F:methylated-DNA-[protein]-cysteine S-methyltransferase activity"/>
    <property type="evidence" value="ECO:0007669"/>
    <property type="project" value="UniProtKB-UniRule"/>
</dbReference>
<evidence type="ECO:0000256" key="9">
    <source>
        <dbReference type="HAMAP-Rule" id="MF_00772"/>
    </source>
</evidence>
<dbReference type="Gene3D" id="3.30.160.70">
    <property type="entry name" value="Methylated DNA-protein cysteine methyltransferase domain"/>
    <property type="match status" value="1"/>
</dbReference>
<comment type="catalytic activity">
    <reaction evidence="8 9">
        <text>a 6-O-methyl-2'-deoxyguanosine in DNA + L-cysteinyl-[protein] = S-methyl-L-cysteinyl-[protein] + a 2'-deoxyguanosine in DNA</text>
        <dbReference type="Rhea" id="RHEA:24000"/>
        <dbReference type="Rhea" id="RHEA-COMP:10131"/>
        <dbReference type="Rhea" id="RHEA-COMP:10132"/>
        <dbReference type="Rhea" id="RHEA-COMP:11367"/>
        <dbReference type="Rhea" id="RHEA-COMP:11368"/>
        <dbReference type="ChEBI" id="CHEBI:29950"/>
        <dbReference type="ChEBI" id="CHEBI:82612"/>
        <dbReference type="ChEBI" id="CHEBI:85445"/>
        <dbReference type="ChEBI" id="CHEBI:85448"/>
        <dbReference type="EC" id="2.1.1.63"/>
    </reaction>
</comment>
<dbReference type="STRING" id="29354.IO98_05200"/>
<dbReference type="GO" id="GO:0032259">
    <property type="term" value="P:methylation"/>
    <property type="evidence" value="ECO:0007669"/>
    <property type="project" value="UniProtKB-KW"/>
</dbReference>
<dbReference type="GO" id="GO:0005737">
    <property type="term" value="C:cytoplasm"/>
    <property type="evidence" value="ECO:0007669"/>
    <property type="project" value="UniProtKB-SubCell"/>
</dbReference>
<evidence type="ECO:0000256" key="5">
    <source>
        <dbReference type="ARBA" id="ARBA00022679"/>
    </source>
</evidence>
<evidence type="ECO:0000313" key="12">
    <source>
        <dbReference type="EMBL" id="KEZ91151.1"/>
    </source>
</evidence>
<keyword evidence="3 9" id="KW-0963">Cytoplasm</keyword>
<dbReference type="Gene3D" id="1.10.10.10">
    <property type="entry name" value="Winged helix-like DNA-binding domain superfamily/Winged helix DNA-binding domain"/>
    <property type="match status" value="1"/>
</dbReference>
<accession>A0A084JQB7</accession>
<reference evidence="12 13" key="1">
    <citation type="submission" date="2014-07" db="EMBL/GenBank/DDBJ databases">
        <title>Draft genome of Clostridium celerecrescens 152B isolated from sediments associated with methane hydrate from Krishna Godavari basin.</title>
        <authorList>
            <person name="Honkalas V.S."/>
            <person name="Dabir A.P."/>
            <person name="Arora P."/>
            <person name="Dhakephalkar P.K."/>
        </authorList>
    </citation>
    <scope>NUCLEOTIDE SEQUENCE [LARGE SCALE GENOMIC DNA]</scope>
    <source>
        <strain evidence="12 13">152B</strain>
    </source>
</reference>
<name>A0A084JQB7_9FIRM</name>
<dbReference type="NCBIfam" id="TIGR00589">
    <property type="entry name" value="ogt"/>
    <property type="match status" value="1"/>
</dbReference>
<dbReference type="OrthoDB" id="9802228at2"/>
<dbReference type="InterPro" id="IPR036217">
    <property type="entry name" value="MethylDNA_cys_MeTrfase_DNAb"/>
</dbReference>
<dbReference type="InterPro" id="IPR014048">
    <property type="entry name" value="MethylDNA_cys_MeTrfase_DNA-bd"/>
</dbReference>
<dbReference type="Proteomes" id="UP000028525">
    <property type="component" value="Unassembled WGS sequence"/>
</dbReference>
<evidence type="ECO:0000256" key="2">
    <source>
        <dbReference type="ARBA" id="ARBA00008711"/>
    </source>
</evidence>
<dbReference type="InterPro" id="IPR001497">
    <property type="entry name" value="MethylDNA_cys_MeTrfase_AS"/>
</dbReference>
<proteinExistence type="inferred from homology"/>
<dbReference type="InterPro" id="IPR023546">
    <property type="entry name" value="MGMT"/>
</dbReference>
<comment type="function">
    <text evidence="9">Involved in the cellular defense against the biological effects of O6-methylguanine (O6-MeG) and O4-methylthymine (O4-MeT) in DNA. Repairs the methylated nucleobase in DNA by stoichiometrically transferring the methyl group to a cysteine residue in the enzyme. This is a suicide reaction: the enzyme is irreversibly inactivated.</text>
</comment>
<dbReference type="PANTHER" id="PTHR10815:SF5">
    <property type="entry name" value="METHYLATED-DNA--PROTEIN-CYSTEINE METHYLTRANSFERASE"/>
    <property type="match status" value="1"/>
</dbReference>
<organism evidence="12 13">
    <name type="scientific">Lacrimispora celerecrescens</name>
    <dbReference type="NCBI Taxonomy" id="29354"/>
    <lineage>
        <taxon>Bacteria</taxon>
        <taxon>Bacillati</taxon>
        <taxon>Bacillota</taxon>
        <taxon>Clostridia</taxon>
        <taxon>Lachnospirales</taxon>
        <taxon>Lachnospiraceae</taxon>
        <taxon>Lacrimispora</taxon>
    </lineage>
</organism>
<dbReference type="PROSITE" id="PS00374">
    <property type="entry name" value="MGMT"/>
    <property type="match status" value="1"/>
</dbReference>
<evidence type="ECO:0000256" key="3">
    <source>
        <dbReference type="ARBA" id="ARBA00022490"/>
    </source>
</evidence>
<dbReference type="Pfam" id="PF02870">
    <property type="entry name" value="Methyltransf_1N"/>
    <property type="match status" value="1"/>
</dbReference>
<feature type="active site" description="Nucleophile; methyl group acceptor" evidence="9">
    <location>
        <position position="123"/>
    </location>
</feature>
<dbReference type="SUPFAM" id="SSF53155">
    <property type="entry name" value="Methylated DNA-protein cysteine methyltransferase domain"/>
    <property type="match status" value="1"/>
</dbReference>
<keyword evidence="4 9" id="KW-0489">Methyltransferase</keyword>
<keyword evidence="6 9" id="KW-0227">DNA damage</keyword>
<dbReference type="InterPro" id="IPR036631">
    <property type="entry name" value="MGMT_N_sf"/>
</dbReference>
<dbReference type="EC" id="2.1.1.63" evidence="9"/>
<dbReference type="RefSeq" id="WP_038278620.1">
    <property type="nucleotide sequence ID" value="NZ_JPME01000007.1"/>
</dbReference>
<dbReference type="InterPro" id="IPR008332">
    <property type="entry name" value="MethylG_MeTrfase_N"/>
</dbReference>
<evidence type="ECO:0000256" key="4">
    <source>
        <dbReference type="ARBA" id="ARBA00022603"/>
    </source>
</evidence>
<evidence type="ECO:0000256" key="1">
    <source>
        <dbReference type="ARBA" id="ARBA00001286"/>
    </source>
</evidence>
<dbReference type="AlphaFoldDB" id="A0A084JQB7"/>
<dbReference type="SUPFAM" id="SSF46767">
    <property type="entry name" value="Methylated DNA-protein cysteine methyltransferase, C-terminal domain"/>
    <property type="match status" value="1"/>
</dbReference>
<keyword evidence="5 9" id="KW-0808">Transferase</keyword>
<gene>
    <name evidence="12" type="ORF">IO98_05200</name>
</gene>
<comment type="catalytic activity">
    <reaction evidence="1 9">
        <text>a 4-O-methyl-thymidine in DNA + L-cysteinyl-[protein] = a thymidine in DNA + S-methyl-L-cysteinyl-[protein]</text>
        <dbReference type="Rhea" id="RHEA:53428"/>
        <dbReference type="Rhea" id="RHEA-COMP:10131"/>
        <dbReference type="Rhea" id="RHEA-COMP:10132"/>
        <dbReference type="Rhea" id="RHEA-COMP:13555"/>
        <dbReference type="Rhea" id="RHEA-COMP:13556"/>
        <dbReference type="ChEBI" id="CHEBI:29950"/>
        <dbReference type="ChEBI" id="CHEBI:82612"/>
        <dbReference type="ChEBI" id="CHEBI:137386"/>
        <dbReference type="ChEBI" id="CHEBI:137387"/>
        <dbReference type="EC" id="2.1.1.63"/>
    </reaction>
</comment>
<evidence type="ECO:0000259" key="11">
    <source>
        <dbReference type="Pfam" id="PF02870"/>
    </source>
</evidence>
<keyword evidence="13" id="KW-1185">Reference proteome</keyword>
<evidence type="ECO:0000313" key="13">
    <source>
        <dbReference type="Proteomes" id="UP000028525"/>
    </source>
</evidence>
<dbReference type="HAMAP" id="MF_00772">
    <property type="entry name" value="OGT"/>
    <property type="match status" value="1"/>
</dbReference>
<comment type="miscellaneous">
    <text evidence="9">This enzyme catalyzes only one turnover and therefore is not strictly catalytic. According to one definition, an enzyme is a biocatalyst that acts repeatedly and over many reaction cycles.</text>
</comment>
<comment type="similarity">
    <text evidence="2 9">Belongs to the MGMT family.</text>
</comment>